<reference evidence="9" key="1">
    <citation type="submission" date="2022-03" db="EMBL/GenBank/DDBJ databases">
        <title>The complete genome sequence of a Methyloterrigena soli.</title>
        <authorList>
            <person name="Zi Z."/>
        </authorList>
    </citation>
    <scope>NUCLEOTIDE SEQUENCE</scope>
    <source>
        <strain evidence="9">M48</strain>
    </source>
</reference>
<keyword evidence="6" id="KW-0472">Membrane</keyword>
<dbReference type="GO" id="GO:1990281">
    <property type="term" value="C:efflux pump complex"/>
    <property type="evidence" value="ECO:0007669"/>
    <property type="project" value="TreeGrafter"/>
</dbReference>
<dbReference type="PANTHER" id="PTHR30026">
    <property type="entry name" value="OUTER MEMBRANE PROTEIN TOLC"/>
    <property type="match status" value="1"/>
</dbReference>
<dbReference type="Pfam" id="PF02321">
    <property type="entry name" value="OEP"/>
    <property type="match status" value="2"/>
</dbReference>
<evidence type="ECO:0000256" key="2">
    <source>
        <dbReference type="ARBA" id="ARBA00007613"/>
    </source>
</evidence>
<dbReference type="PANTHER" id="PTHR30026:SF22">
    <property type="entry name" value="OUTER MEMBRANE EFFLUX PROTEIN"/>
    <property type="match status" value="1"/>
</dbReference>
<comment type="caution">
    <text evidence="9">The sequence shown here is derived from an EMBL/GenBank/DDBJ whole genome shotgun (WGS) entry which is preliminary data.</text>
</comment>
<proteinExistence type="inferred from homology"/>
<dbReference type="InterPro" id="IPR051906">
    <property type="entry name" value="TolC-like"/>
</dbReference>
<keyword evidence="10" id="KW-1185">Reference proteome</keyword>
<dbReference type="InterPro" id="IPR010130">
    <property type="entry name" value="T1SS_OMP_TolC"/>
</dbReference>
<dbReference type="NCBIfam" id="TIGR01844">
    <property type="entry name" value="type_I_sec_TolC"/>
    <property type="match status" value="1"/>
</dbReference>
<evidence type="ECO:0000313" key="10">
    <source>
        <dbReference type="Proteomes" id="UP001156140"/>
    </source>
</evidence>
<feature type="chain" id="PRO_5041418313" evidence="8">
    <location>
        <begin position="27"/>
        <end position="475"/>
    </location>
</feature>
<evidence type="ECO:0000256" key="7">
    <source>
        <dbReference type="ARBA" id="ARBA00023237"/>
    </source>
</evidence>
<keyword evidence="4" id="KW-1134">Transmembrane beta strand</keyword>
<dbReference type="Gene3D" id="1.20.1600.10">
    <property type="entry name" value="Outer membrane efflux proteins (OEP)"/>
    <property type="match status" value="1"/>
</dbReference>
<feature type="signal peptide" evidence="8">
    <location>
        <begin position="1"/>
        <end position="26"/>
    </location>
</feature>
<keyword evidence="8" id="KW-0732">Signal</keyword>
<name>A0AA41UB58_9HYPH</name>
<dbReference type="RefSeq" id="WP_052152414.1">
    <property type="nucleotide sequence ID" value="NZ_CP068983.1"/>
</dbReference>
<comment type="similarity">
    <text evidence="2">Belongs to the outer membrane factor (OMF) (TC 1.B.17) family.</text>
</comment>
<evidence type="ECO:0000256" key="3">
    <source>
        <dbReference type="ARBA" id="ARBA00022448"/>
    </source>
</evidence>
<keyword evidence="5" id="KW-0812">Transmembrane</keyword>
<evidence type="ECO:0000256" key="1">
    <source>
        <dbReference type="ARBA" id="ARBA00004442"/>
    </source>
</evidence>
<dbReference type="GO" id="GO:0009279">
    <property type="term" value="C:cell outer membrane"/>
    <property type="evidence" value="ECO:0007669"/>
    <property type="project" value="UniProtKB-SubCell"/>
</dbReference>
<dbReference type="Proteomes" id="UP001156140">
    <property type="component" value="Unassembled WGS sequence"/>
</dbReference>
<keyword evidence="3" id="KW-0813">Transport</keyword>
<dbReference type="AlphaFoldDB" id="A0AA41UB58"/>
<dbReference type="GO" id="GO:0015562">
    <property type="term" value="F:efflux transmembrane transporter activity"/>
    <property type="evidence" value="ECO:0007669"/>
    <property type="project" value="InterPro"/>
</dbReference>
<comment type="subcellular location">
    <subcellularLocation>
        <location evidence="1">Cell outer membrane</location>
    </subcellularLocation>
</comment>
<protein>
    <submittedName>
        <fullName evidence="9">TolC family outer membrane protein</fullName>
    </submittedName>
</protein>
<evidence type="ECO:0000256" key="8">
    <source>
        <dbReference type="SAM" id="SignalP"/>
    </source>
</evidence>
<dbReference type="SUPFAM" id="SSF56954">
    <property type="entry name" value="Outer membrane efflux proteins (OEP)"/>
    <property type="match status" value="1"/>
</dbReference>
<evidence type="ECO:0000256" key="4">
    <source>
        <dbReference type="ARBA" id="ARBA00022452"/>
    </source>
</evidence>
<evidence type="ECO:0000313" key="9">
    <source>
        <dbReference type="EMBL" id="MCI0127153.1"/>
    </source>
</evidence>
<organism evidence="9 10">
    <name type="scientific">Paradevosia shaoguanensis</name>
    <dbReference type="NCBI Taxonomy" id="1335043"/>
    <lineage>
        <taxon>Bacteria</taxon>
        <taxon>Pseudomonadati</taxon>
        <taxon>Pseudomonadota</taxon>
        <taxon>Alphaproteobacteria</taxon>
        <taxon>Hyphomicrobiales</taxon>
        <taxon>Devosiaceae</taxon>
        <taxon>Paradevosia</taxon>
    </lineage>
</organism>
<dbReference type="EMBL" id="JALAZD010000001">
    <property type="protein sequence ID" value="MCI0127153.1"/>
    <property type="molecule type" value="Genomic_DNA"/>
</dbReference>
<evidence type="ECO:0000256" key="5">
    <source>
        <dbReference type="ARBA" id="ARBA00022692"/>
    </source>
</evidence>
<dbReference type="GO" id="GO:0015288">
    <property type="term" value="F:porin activity"/>
    <property type="evidence" value="ECO:0007669"/>
    <property type="project" value="TreeGrafter"/>
</dbReference>
<sequence length="475" mass="51793">MKSFRTLLLGTVFATSLIGLASQAQALSLQQAIASAVKTNPEIGQAVANREATEFELKQALGLYLPQVNLEASVGVEVLNNPSRRGAGIQDDPLYPSEVGASISYDIFDGGFRQAEANRQAARIDGASYRVLERSEAIGLEIARLYFEILLQSHIVDIARQNVSFHETTLSNVGDAISSGQLTEADRQQAQERLAAANSRMFEAQEALEVARIGFYKEVGSPFDSPTAPRRVGKSLPRTLEQAIDIARKNNPRIGMAAADIDAASAVVEQSQAGMLPKLSLEGRGVFGTDTSGTAGYTTDLQGRLVLKWNIFDGGIKSNEAQENIRRETEAMLAQQAAFREVEEAVRVSWSRINRQTQLATQYAAQMAASDSLVKAYREQFTIGQRSLLDVLDAQNSRFNAQVLNETAVYAARFAEYRLMASTGQLMAFLSVAPPAQADAYARTMLESPAADSYKDHKAVPVQFDRPLDLTKFVN</sequence>
<accession>A0AA41UB58</accession>
<gene>
    <name evidence="9" type="ORF">ML536_09980</name>
</gene>
<dbReference type="InterPro" id="IPR003423">
    <property type="entry name" value="OMP_efflux"/>
</dbReference>
<keyword evidence="7" id="KW-0998">Cell outer membrane</keyword>
<evidence type="ECO:0000256" key="6">
    <source>
        <dbReference type="ARBA" id="ARBA00023136"/>
    </source>
</evidence>